<accession>A0A167LEJ3</accession>
<evidence type="ECO:0000259" key="10">
    <source>
        <dbReference type="Pfam" id="PF16491"/>
    </source>
</evidence>
<dbReference type="Pfam" id="PF16491">
    <property type="entry name" value="Peptidase_M48_N"/>
    <property type="match status" value="2"/>
</dbReference>
<proteinExistence type="inferred from homology"/>
<evidence type="ECO:0000256" key="7">
    <source>
        <dbReference type="PIRSR" id="PIRSR627057-2"/>
    </source>
</evidence>
<dbReference type="EMBL" id="AZHB01000042">
    <property type="protein sequence ID" value="OAA52992.1"/>
    <property type="molecule type" value="Genomic_DNA"/>
</dbReference>
<evidence type="ECO:0000256" key="1">
    <source>
        <dbReference type="ARBA" id="ARBA00022670"/>
    </source>
</evidence>
<keyword evidence="8" id="KW-1133">Transmembrane helix</keyword>
<dbReference type="GO" id="GO:0046872">
    <property type="term" value="F:metal ion binding"/>
    <property type="evidence" value="ECO:0007669"/>
    <property type="project" value="UniProtKB-UniRule"/>
</dbReference>
<comment type="caution">
    <text evidence="11">The sequence shown here is derived from an EMBL/GenBank/DDBJ whole genome shotgun (WGS) entry which is preliminary data.</text>
</comment>
<feature type="binding site" evidence="7">
    <location>
        <position position="313"/>
    </location>
    <ligand>
        <name>Zn(2+)</name>
        <dbReference type="ChEBI" id="CHEBI:29105"/>
        <note>catalytic</note>
    </ligand>
</feature>
<evidence type="ECO:0000256" key="5">
    <source>
        <dbReference type="ARBA" id="ARBA00023049"/>
    </source>
</evidence>
<dbReference type="EC" id="3.4.24.84" evidence="8"/>
<evidence type="ECO:0000259" key="9">
    <source>
        <dbReference type="Pfam" id="PF01435"/>
    </source>
</evidence>
<dbReference type="PANTHER" id="PTHR10120">
    <property type="entry name" value="CAAX PRENYL PROTEASE 1"/>
    <property type="match status" value="1"/>
</dbReference>
<keyword evidence="5 8" id="KW-0482">Metalloprotease</keyword>
<dbReference type="InterPro" id="IPR001915">
    <property type="entry name" value="Peptidase_M48"/>
</dbReference>
<gene>
    <name evidence="11" type="ORF">ISF_09160</name>
</gene>
<feature type="domain" description="Peptidase M48" evidence="9">
    <location>
        <begin position="189"/>
        <end position="251"/>
    </location>
</feature>
<keyword evidence="12" id="KW-1185">Reference proteome</keyword>
<comment type="subcellular location">
    <subcellularLocation>
        <location evidence="8">Endoplasmic reticulum membrane</location>
        <topology evidence="8">Multi-pass membrane protein</topology>
    </subcellularLocation>
</comment>
<dbReference type="Pfam" id="PF01435">
    <property type="entry name" value="Peptidase_M48"/>
    <property type="match status" value="2"/>
</dbReference>
<evidence type="ECO:0000256" key="6">
    <source>
        <dbReference type="ARBA" id="ARBA00044456"/>
    </source>
</evidence>
<dbReference type="GeneID" id="30025452"/>
<keyword evidence="4 7" id="KW-0862">Zinc</keyword>
<evidence type="ECO:0000256" key="8">
    <source>
        <dbReference type="RuleBase" id="RU366005"/>
    </source>
</evidence>
<keyword evidence="1 8" id="KW-0645">Protease</keyword>
<evidence type="ECO:0000256" key="4">
    <source>
        <dbReference type="ARBA" id="ARBA00022833"/>
    </source>
</evidence>
<reference evidence="11 12" key="1">
    <citation type="journal article" date="2016" name="Genome Biol. Evol.">
        <title>Divergent and convergent evolution of fungal pathogenicity.</title>
        <authorList>
            <person name="Shang Y."/>
            <person name="Xiao G."/>
            <person name="Zheng P."/>
            <person name="Cen K."/>
            <person name="Zhan S."/>
            <person name="Wang C."/>
        </authorList>
    </citation>
    <scope>NUCLEOTIDE SEQUENCE [LARGE SCALE GENOMIC DNA]</scope>
    <source>
        <strain evidence="11 12">ARSEF 2679</strain>
    </source>
</reference>
<dbReference type="Proteomes" id="UP000076744">
    <property type="component" value="Unassembled WGS sequence"/>
</dbReference>
<keyword evidence="8" id="KW-0256">Endoplasmic reticulum</keyword>
<evidence type="ECO:0000256" key="2">
    <source>
        <dbReference type="ARBA" id="ARBA00022723"/>
    </source>
</evidence>
<name>A0A167LEJ3_CORFA</name>
<dbReference type="InterPro" id="IPR027057">
    <property type="entry name" value="CAXX_Prtase_1"/>
</dbReference>
<sequence length="373" mass="40965">MTLPWKSLALFISLSHFVFVSCLTLRQLRALARPPAVPPVLADKLERDTATSSQSYKRAKAKLSLVTGLWGQLINVAIIYLDATPWLWDAVELRLPPLPGLRHLCGGGGVRLQPADTRSLPARLFQDPDPQLPAARPVLALFLAIVARTGSNFALYIWLGAAGIQALIVTLDPVLFTPLFNSLRPLADDKLLPKVQALAATVGFPLRRVYVSDNSKRSAHSNAYFYGFPWQMQVVVQDTLLHKASADEITAANLFVIFLAFAAFAGRPDLYRSFGFHADETPVVAGFLLFYKVLAPVNSVLQLLHNAVCRGYEFTADRFAKDAGQGSELASALIKLQAQNLGAVQNDALYACYHHSHPSLLERLSRLGIKEKL</sequence>
<protein>
    <recommendedName>
        <fullName evidence="8">CAAX prenyl protease</fullName>
        <ecNumber evidence="8">3.4.24.84</ecNumber>
    </recommendedName>
</protein>
<dbReference type="Gene3D" id="3.30.2010.10">
    <property type="entry name" value="Metalloproteases ('zincins'), catalytic domain"/>
    <property type="match status" value="1"/>
</dbReference>
<keyword evidence="2 7" id="KW-0479">Metal-binding</keyword>
<comment type="cofactor">
    <cofactor evidence="7 8">
        <name>Zn(2+)</name>
        <dbReference type="ChEBI" id="CHEBI:29105"/>
    </cofactor>
    <text evidence="7 8">Binds 1 zinc ion per subunit.</text>
</comment>
<feature type="domain" description="CAAX prenyl protease 1 N-terminal" evidence="10">
    <location>
        <begin position="137"/>
        <end position="181"/>
    </location>
</feature>
<keyword evidence="3 8" id="KW-0378">Hydrolase</keyword>
<feature type="transmembrane region" description="Helical" evidence="8">
    <location>
        <begin position="63"/>
        <end position="81"/>
    </location>
</feature>
<keyword evidence="8" id="KW-0812">Transmembrane</keyword>
<organism evidence="11 12">
    <name type="scientific">Cordyceps fumosorosea (strain ARSEF 2679)</name>
    <name type="common">Isaria fumosorosea</name>
    <dbReference type="NCBI Taxonomy" id="1081104"/>
    <lineage>
        <taxon>Eukaryota</taxon>
        <taxon>Fungi</taxon>
        <taxon>Dikarya</taxon>
        <taxon>Ascomycota</taxon>
        <taxon>Pezizomycotina</taxon>
        <taxon>Sordariomycetes</taxon>
        <taxon>Hypocreomycetidae</taxon>
        <taxon>Hypocreales</taxon>
        <taxon>Cordycipitaceae</taxon>
        <taxon>Cordyceps</taxon>
    </lineage>
</organism>
<dbReference type="STRING" id="1081104.A0A167LEJ3"/>
<evidence type="ECO:0000313" key="11">
    <source>
        <dbReference type="EMBL" id="OAA52992.1"/>
    </source>
</evidence>
<keyword evidence="8" id="KW-0472">Membrane</keyword>
<comment type="catalytic activity">
    <reaction evidence="6 8">
        <text>Hydrolyzes the peptide bond -P2-(S-farnesyl or geranylgeranyl)C-P1'-P2'-P3'-COOH where P1' and P2' are amino acids with aliphatic side chains and P3' is any C-terminal residue.</text>
        <dbReference type="EC" id="3.4.24.84"/>
    </reaction>
</comment>
<dbReference type="OrthoDB" id="360839at2759"/>
<evidence type="ECO:0000256" key="3">
    <source>
        <dbReference type="ARBA" id="ARBA00022801"/>
    </source>
</evidence>
<dbReference type="AlphaFoldDB" id="A0A167LEJ3"/>
<dbReference type="PROSITE" id="PS51257">
    <property type="entry name" value="PROKAR_LIPOPROTEIN"/>
    <property type="match status" value="1"/>
</dbReference>
<dbReference type="GO" id="GO:0071586">
    <property type="term" value="P:CAAX-box protein processing"/>
    <property type="evidence" value="ECO:0007669"/>
    <property type="project" value="UniProtKB-UniRule"/>
</dbReference>
<feature type="domain" description="Peptidase M48" evidence="9">
    <location>
        <begin position="253"/>
        <end position="367"/>
    </location>
</feature>
<dbReference type="GO" id="GO:0005789">
    <property type="term" value="C:endoplasmic reticulum membrane"/>
    <property type="evidence" value="ECO:0007669"/>
    <property type="project" value="UniProtKB-SubCell"/>
</dbReference>
<dbReference type="CDD" id="cd07343">
    <property type="entry name" value="M48A_Zmpste24p_like"/>
    <property type="match status" value="1"/>
</dbReference>
<evidence type="ECO:0000313" key="12">
    <source>
        <dbReference type="Proteomes" id="UP000076744"/>
    </source>
</evidence>
<feature type="domain" description="CAAX prenyl protease 1 N-terminal" evidence="10">
    <location>
        <begin position="27"/>
        <end position="92"/>
    </location>
</feature>
<dbReference type="InterPro" id="IPR032456">
    <property type="entry name" value="Peptidase_M48_N"/>
</dbReference>
<dbReference type="RefSeq" id="XP_018700077.1">
    <property type="nucleotide sequence ID" value="XM_018852763.1"/>
</dbReference>
<feature type="transmembrane region" description="Helical" evidence="8">
    <location>
        <begin position="249"/>
        <end position="266"/>
    </location>
</feature>
<comment type="similarity">
    <text evidence="8">Belongs to the peptidase M48A family.</text>
</comment>
<dbReference type="GO" id="GO:0004222">
    <property type="term" value="F:metalloendopeptidase activity"/>
    <property type="evidence" value="ECO:0007669"/>
    <property type="project" value="UniProtKB-UniRule"/>
</dbReference>
<comment type="caution">
    <text evidence="8">Lacks conserved residue(s) required for the propagation of feature annotation.</text>
</comment>
<comment type="function">
    <text evidence="8">Proteolytically removes the C-terminal three residues of farnesylated proteins.</text>
</comment>